<dbReference type="KEGG" id="hara:AArcS_0195"/>
<organism evidence="2 3">
    <name type="scientific">Natranaeroarchaeum sulfidigenes</name>
    <dbReference type="NCBI Taxonomy" id="2784880"/>
    <lineage>
        <taxon>Archaea</taxon>
        <taxon>Methanobacteriati</taxon>
        <taxon>Methanobacteriota</taxon>
        <taxon>Stenosarchaea group</taxon>
        <taxon>Halobacteria</taxon>
        <taxon>Halobacteriales</taxon>
        <taxon>Natronoarchaeaceae</taxon>
        <taxon>Natranaeroarchaeum</taxon>
    </lineage>
</organism>
<accession>A0A897MT85</accession>
<gene>
    <name evidence="2" type="ORF">AArcS_0195</name>
</gene>
<dbReference type="Proteomes" id="UP000663586">
    <property type="component" value="Chromosome"/>
</dbReference>
<name>A0A897MT85_9EURY</name>
<evidence type="ECO:0000256" key="1">
    <source>
        <dbReference type="SAM" id="MobiDB-lite"/>
    </source>
</evidence>
<dbReference type="AlphaFoldDB" id="A0A897MT85"/>
<reference evidence="2" key="1">
    <citation type="submission" date="2020-11" db="EMBL/GenBank/DDBJ databases">
        <title>Carbohydrate-dependent, anaerobic sulfur respiration: A novel catabolism in halophilic archaea.</title>
        <authorList>
            <person name="Sorokin D.Y."/>
            <person name="Messina E."/>
            <person name="Smedile F."/>
            <person name="La Cono V."/>
            <person name="Hallsworth J.E."/>
            <person name="Yakimov M.M."/>
        </authorList>
    </citation>
    <scope>NUCLEOTIDE SEQUENCE</scope>
    <source>
        <strain evidence="2">AArc-S</strain>
    </source>
</reference>
<dbReference type="EMBL" id="CP064786">
    <property type="protein sequence ID" value="QSG01435.1"/>
    <property type="molecule type" value="Genomic_DNA"/>
</dbReference>
<protein>
    <submittedName>
        <fullName evidence="2">Uncharacterized protein</fullName>
    </submittedName>
</protein>
<evidence type="ECO:0000313" key="2">
    <source>
        <dbReference type="EMBL" id="QSG01435.1"/>
    </source>
</evidence>
<feature type="region of interest" description="Disordered" evidence="1">
    <location>
        <begin position="34"/>
        <end position="54"/>
    </location>
</feature>
<proteinExistence type="predicted"/>
<evidence type="ECO:0000313" key="3">
    <source>
        <dbReference type="Proteomes" id="UP000663586"/>
    </source>
</evidence>
<sequence>MPCQRRHAAIDRQHWVRLFFHGVIDRWIRVDGFAPDAPTKPTDKSQPVTDDHAV</sequence>
<keyword evidence="3" id="KW-1185">Reference proteome</keyword>